<evidence type="ECO:0000313" key="3">
    <source>
        <dbReference type="Proteomes" id="UP000286415"/>
    </source>
</evidence>
<reference evidence="2 3" key="2">
    <citation type="journal article" date="2021" name="Genomics">
        <title>High-quality reference genome for Clonorchis sinensis.</title>
        <authorList>
            <person name="Young N.D."/>
            <person name="Stroehlein A.J."/>
            <person name="Kinkar L."/>
            <person name="Wang T."/>
            <person name="Sohn W.M."/>
            <person name="Chang B.C.H."/>
            <person name="Kaur P."/>
            <person name="Weisz D."/>
            <person name="Dudchenko O."/>
            <person name="Aiden E.L."/>
            <person name="Korhonen P.K."/>
            <person name="Gasser R.B."/>
        </authorList>
    </citation>
    <scope>NUCLEOTIDE SEQUENCE [LARGE SCALE GENOMIC DNA]</scope>
    <source>
        <strain evidence="2">Cs-k2</strain>
    </source>
</reference>
<sequence length="106" mass="12164">MLEPYTFVGQEADKKPANAEDEPFEALKDCTQSSELLRFQVNLCPPTVTTTVKGDREFDSFTEILTVKGNREFDSFTEIQDTKDRFWLPKHSIKVALEMSSTLNRI</sequence>
<reference evidence="2 3" key="1">
    <citation type="journal article" date="2018" name="Biotechnol. Adv.">
        <title>Improved genomic resources and new bioinformatic workflow for the carcinogenic parasite Clonorchis sinensis: Biotechnological implications.</title>
        <authorList>
            <person name="Wang D."/>
            <person name="Korhonen P.K."/>
            <person name="Gasser R.B."/>
            <person name="Young N.D."/>
        </authorList>
    </citation>
    <scope>NUCLEOTIDE SEQUENCE [LARGE SCALE GENOMIC DNA]</scope>
    <source>
        <strain evidence="2">Cs-k2</strain>
    </source>
</reference>
<proteinExistence type="predicted"/>
<evidence type="ECO:0000313" key="2">
    <source>
        <dbReference type="EMBL" id="KAG5453605.1"/>
    </source>
</evidence>
<keyword evidence="3" id="KW-1185">Reference proteome</keyword>
<organism evidence="2 3">
    <name type="scientific">Clonorchis sinensis</name>
    <name type="common">Chinese liver fluke</name>
    <dbReference type="NCBI Taxonomy" id="79923"/>
    <lineage>
        <taxon>Eukaryota</taxon>
        <taxon>Metazoa</taxon>
        <taxon>Spiralia</taxon>
        <taxon>Lophotrochozoa</taxon>
        <taxon>Platyhelminthes</taxon>
        <taxon>Trematoda</taxon>
        <taxon>Digenea</taxon>
        <taxon>Opisthorchiida</taxon>
        <taxon>Opisthorchiata</taxon>
        <taxon>Opisthorchiidae</taxon>
        <taxon>Clonorchis</taxon>
    </lineage>
</organism>
<dbReference type="EMBL" id="NIRI02000010">
    <property type="protein sequence ID" value="KAG5453605.1"/>
    <property type="molecule type" value="Genomic_DNA"/>
</dbReference>
<dbReference type="AlphaFoldDB" id="A0A8T1MXM3"/>
<dbReference type="Proteomes" id="UP000286415">
    <property type="component" value="Unassembled WGS sequence"/>
</dbReference>
<accession>A0A8T1MXM3</accession>
<protein>
    <submittedName>
        <fullName evidence="2">Uncharacterized protein</fullName>
    </submittedName>
</protein>
<gene>
    <name evidence="2" type="ORF">CSKR_109556</name>
</gene>
<comment type="caution">
    <text evidence="2">The sequence shown here is derived from an EMBL/GenBank/DDBJ whole genome shotgun (WGS) entry which is preliminary data.</text>
</comment>
<name>A0A8T1MXM3_CLOSI</name>
<evidence type="ECO:0000256" key="1">
    <source>
        <dbReference type="SAM" id="MobiDB-lite"/>
    </source>
</evidence>
<feature type="region of interest" description="Disordered" evidence="1">
    <location>
        <begin position="1"/>
        <end position="21"/>
    </location>
</feature>